<dbReference type="OMA" id="KHERFTG"/>
<reference evidence="1 2" key="1">
    <citation type="journal article" date="2018" name="Science">
        <title>The opium poppy genome and morphinan production.</title>
        <authorList>
            <person name="Guo L."/>
            <person name="Winzer T."/>
            <person name="Yang X."/>
            <person name="Li Y."/>
            <person name="Ning Z."/>
            <person name="He Z."/>
            <person name="Teodor R."/>
            <person name="Lu Y."/>
            <person name="Bowser T.A."/>
            <person name="Graham I.A."/>
            <person name="Ye K."/>
        </authorList>
    </citation>
    <scope>NUCLEOTIDE SEQUENCE [LARGE SCALE GENOMIC DNA]</scope>
    <source>
        <strain evidence="2">cv. HN1</strain>
        <tissue evidence="1">Leaves</tissue>
    </source>
</reference>
<dbReference type="Gramene" id="RZC57962">
    <property type="protein sequence ID" value="RZC57962"/>
    <property type="gene ID" value="C5167_005261"/>
</dbReference>
<dbReference type="Gene3D" id="3.30.1390.10">
    <property type="match status" value="1"/>
</dbReference>
<evidence type="ECO:0000313" key="2">
    <source>
        <dbReference type="Proteomes" id="UP000316621"/>
    </source>
</evidence>
<dbReference type="PANTHER" id="PTHR33473">
    <property type="entry name" value="ATP-DEPENDENT CLP PROTEASE ADAPTER PROTEIN CLPS1, CHLOROPLASTIC"/>
    <property type="match status" value="1"/>
</dbReference>
<dbReference type="STRING" id="3469.A0A4Y7JD41"/>
<name>A0A4Y7JD41_PAPSO</name>
<evidence type="ECO:0000313" key="1">
    <source>
        <dbReference type="EMBL" id="RZC57962.1"/>
    </source>
</evidence>
<dbReference type="AlphaFoldDB" id="A0A4Y7JD41"/>
<dbReference type="GO" id="GO:0006508">
    <property type="term" value="P:proteolysis"/>
    <property type="evidence" value="ECO:0007669"/>
    <property type="project" value="InterPro"/>
</dbReference>
<dbReference type="InterPro" id="IPR014719">
    <property type="entry name" value="Ribosomal_bL12_C/ClpS-like"/>
</dbReference>
<organism evidence="1 2">
    <name type="scientific">Papaver somniferum</name>
    <name type="common">Opium poppy</name>
    <dbReference type="NCBI Taxonomy" id="3469"/>
    <lineage>
        <taxon>Eukaryota</taxon>
        <taxon>Viridiplantae</taxon>
        <taxon>Streptophyta</taxon>
        <taxon>Embryophyta</taxon>
        <taxon>Tracheophyta</taxon>
        <taxon>Spermatophyta</taxon>
        <taxon>Magnoliopsida</taxon>
        <taxon>Ranunculales</taxon>
        <taxon>Papaveraceae</taxon>
        <taxon>Papaveroideae</taxon>
        <taxon>Papaver</taxon>
    </lineage>
</organism>
<dbReference type="EMBL" id="CM010718">
    <property type="protein sequence ID" value="RZC57962.1"/>
    <property type="molecule type" value="Genomic_DNA"/>
</dbReference>
<accession>A0A4Y7JD41</accession>
<dbReference type="InterPro" id="IPR022935">
    <property type="entry name" value="ClpS"/>
</dbReference>
<dbReference type="OrthoDB" id="2015242at2759"/>
<protein>
    <submittedName>
        <fullName evidence="1">Uncharacterized protein</fullName>
    </submittedName>
</protein>
<dbReference type="Proteomes" id="UP000316621">
    <property type="component" value="Chromosome 4"/>
</dbReference>
<dbReference type="SUPFAM" id="SSF54736">
    <property type="entry name" value="ClpS-like"/>
    <property type="match status" value="1"/>
</dbReference>
<keyword evidence="2" id="KW-1185">Reference proteome</keyword>
<sequence>MSLMEISVCSSLNASSFIKLSKFSPSFHSKPSNLNLITKNTTYKRYSVSMHVEANSLFGFPKRSGGGGGGAGILERPNLDTSIFEPTPKVEEGGDMGKLKHRTAIGNGDGCKVLLIDDTRHTEKSVASILPKAVPAVTTDAAKELFHESRQNGAAVVIVAVKEHAEFYLEMMTNLGLSAAIEPDSSTV</sequence>
<dbReference type="PANTHER" id="PTHR33473:SF13">
    <property type="entry name" value="ATP-DEPENDENT CLP PROTEASE ADAPTER PROTEIN CLPS2, CHLOROPLASTIC"/>
    <property type="match status" value="1"/>
</dbReference>
<proteinExistence type="predicted"/>
<gene>
    <name evidence="1" type="ORF">C5167_005261</name>
</gene>